<evidence type="ECO:0000256" key="13">
    <source>
        <dbReference type="ARBA" id="ARBA00022842"/>
    </source>
</evidence>
<keyword evidence="14" id="KW-0289">Folate biosynthesis</keyword>
<dbReference type="EC" id="6.3.2.12" evidence="6"/>
<protein>
    <recommendedName>
        <fullName evidence="8">Dihydrofolate synthase/folylpolyglutamate synthase</fullName>
        <ecNumber evidence="6">6.3.2.12</ecNumber>
        <ecNumber evidence="7">6.3.2.17</ecNumber>
    </recommendedName>
    <alternativeName>
        <fullName evidence="17">Folylpoly-gamma-glutamate synthetase-dihydrofolate synthetase</fullName>
    </alternativeName>
    <alternativeName>
        <fullName evidence="15">Folylpolyglutamate synthetase</fullName>
    </alternativeName>
    <alternativeName>
        <fullName evidence="16">Tetrahydrofolylpolyglutamate synthase</fullName>
    </alternativeName>
</protein>
<dbReference type="GO" id="GO:0046872">
    <property type="term" value="F:metal ion binding"/>
    <property type="evidence" value="ECO:0007669"/>
    <property type="project" value="UniProtKB-KW"/>
</dbReference>
<proteinExistence type="inferred from homology"/>
<dbReference type="Pfam" id="PF02875">
    <property type="entry name" value="Mur_ligase_C"/>
    <property type="match status" value="1"/>
</dbReference>
<comment type="catalytic activity">
    <reaction evidence="18">
        <text>(6S)-5,6,7,8-tetrahydrofolyl-(gamma-L-Glu)(n) + L-glutamate + ATP = (6S)-5,6,7,8-tetrahydrofolyl-(gamma-L-Glu)(n+1) + ADP + phosphate + H(+)</text>
        <dbReference type="Rhea" id="RHEA:10580"/>
        <dbReference type="Rhea" id="RHEA-COMP:14738"/>
        <dbReference type="Rhea" id="RHEA-COMP:14740"/>
        <dbReference type="ChEBI" id="CHEBI:15378"/>
        <dbReference type="ChEBI" id="CHEBI:29985"/>
        <dbReference type="ChEBI" id="CHEBI:30616"/>
        <dbReference type="ChEBI" id="CHEBI:43474"/>
        <dbReference type="ChEBI" id="CHEBI:141005"/>
        <dbReference type="ChEBI" id="CHEBI:456216"/>
        <dbReference type="EC" id="6.3.2.17"/>
    </reaction>
</comment>
<dbReference type="Proteomes" id="UP000320300">
    <property type="component" value="Unassembled WGS sequence"/>
</dbReference>
<dbReference type="Pfam" id="PF08245">
    <property type="entry name" value="Mur_ligase_M"/>
    <property type="match status" value="1"/>
</dbReference>
<evidence type="ECO:0000256" key="6">
    <source>
        <dbReference type="ARBA" id="ARBA00013023"/>
    </source>
</evidence>
<dbReference type="InterPro" id="IPR036615">
    <property type="entry name" value="Mur_ligase_C_dom_sf"/>
</dbReference>
<evidence type="ECO:0000256" key="12">
    <source>
        <dbReference type="ARBA" id="ARBA00022840"/>
    </source>
</evidence>
<sequence length="413" mass="45231">MFTRIGAAAIKKDLDNTILLCEHLGNPQEKFKTIHIAGTNGKGSTSHMLAAVLQKAGYKTGLYTSPHLKDFRERIRINGEMMPEVAVVDFTAREKEKIEEISPSFFEVTVAMAFDYFAAEQVDIAIIEVGLGGRLDSTNIITPVLSVITNISFDHMSLLGNTLPEIAGEKAGIIKPGIPVVIGEKQDESAPVFISKAKETSSELVFASTELRLDDVRNEGAQLVTSVYKNNARIFKDLKLDLTGRYQLKNVLTVIQAVNVLNRKGFTVPDQAVYDGLAHTVEVTGLQGRWQTISRNPLVICDTGHNIAGIQEVLQNIQATPYRKLHIVIGMLKDKDVSSVLQLLPASATYYFCEPLLERALPATELAQQAEKFNLKGKVFHTVVLALDVARNAADPNDLIFVGGSTFVVAEVL</sequence>
<dbReference type="GO" id="GO:0046656">
    <property type="term" value="P:folic acid biosynthetic process"/>
    <property type="evidence" value="ECO:0007669"/>
    <property type="project" value="UniProtKB-KW"/>
</dbReference>
<evidence type="ECO:0000256" key="2">
    <source>
        <dbReference type="ARBA" id="ARBA00002714"/>
    </source>
</evidence>
<dbReference type="InterPro" id="IPR004101">
    <property type="entry name" value="Mur_ligase_C"/>
</dbReference>
<dbReference type="Gene3D" id="3.40.1190.10">
    <property type="entry name" value="Mur-like, catalytic domain"/>
    <property type="match status" value="1"/>
</dbReference>
<keyword evidence="11 22" id="KW-0547">Nucleotide-binding</keyword>
<dbReference type="RefSeq" id="WP_246101602.1">
    <property type="nucleotide sequence ID" value="NZ_CBCSJO010000009.1"/>
</dbReference>
<evidence type="ECO:0000256" key="8">
    <source>
        <dbReference type="ARBA" id="ARBA00019357"/>
    </source>
</evidence>
<comment type="function">
    <text evidence="2">Functions in two distinct reactions of the de novo folate biosynthetic pathway. Catalyzes the addition of a glutamate residue to dihydropteroate (7,8-dihydropteroate or H2Pte) to form dihydrofolate (7,8-dihydrofolate monoglutamate or H2Pte-Glu). Also catalyzes successive additions of L-glutamate to tetrahydrofolate or 10-formyltetrahydrofolate or 5,10-methylenetetrahydrofolate, leading to folylpolyglutamate derivatives.</text>
</comment>
<dbReference type="InterPro" id="IPR001645">
    <property type="entry name" value="Folylpolyglutamate_synth"/>
</dbReference>
<dbReference type="EC" id="6.3.2.17" evidence="7"/>
<comment type="catalytic activity">
    <reaction evidence="19">
        <text>10-formyltetrahydrofolyl-(gamma-L-Glu)(n) + L-glutamate + ATP = 10-formyltetrahydrofolyl-(gamma-L-Glu)(n+1) + ADP + phosphate + H(+)</text>
        <dbReference type="Rhea" id="RHEA:51904"/>
        <dbReference type="Rhea" id="RHEA-COMP:13088"/>
        <dbReference type="Rhea" id="RHEA-COMP:14300"/>
        <dbReference type="ChEBI" id="CHEBI:15378"/>
        <dbReference type="ChEBI" id="CHEBI:29985"/>
        <dbReference type="ChEBI" id="CHEBI:30616"/>
        <dbReference type="ChEBI" id="CHEBI:43474"/>
        <dbReference type="ChEBI" id="CHEBI:134413"/>
        <dbReference type="ChEBI" id="CHEBI:456216"/>
        <dbReference type="EC" id="6.3.2.17"/>
    </reaction>
</comment>
<evidence type="ECO:0000256" key="11">
    <source>
        <dbReference type="ARBA" id="ARBA00022741"/>
    </source>
</evidence>
<dbReference type="Gene3D" id="3.90.190.20">
    <property type="entry name" value="Mur ligase, C-terminal domain"/>
    <property type="match status" value="1"/>
</dbReference>
<evidence type="ECO:0000259" key="23">
    <source>
        <dbReference type="Pfam" id="PF02875"/>
    </source>
</evidence>
<dbReference type="PROSITE" id="PS01012">
    <property type="entry name" value="FOLYLPOLYGLU_SYNT_2"/>
    <property type="match status" value="1"/>
</dbReference>
<keyword evidence="9 22" id="KW-0436">Ligase</keyword>
<keyword evidence="13" id="KW-0460">Magnesium</keyword>
<comment type="pathway">
    <text evidence="3">Cofactor biosynthesis; tetrahydrofolate biosynthesis; 7,8-dihydrofolate from 2-amino-4-hydroxy-6-hydroxymethyl-7,8-dihydropteridine diphosphate and 4-aminobenzoate: step 2/2.</text>
</comment>
<comment type="pathway">
    <text evidence="4">Cofactor biosynthesis; tetrahydrofolylpolyglutamate biosynthesis.</text>
</comment>
<evidence type="ECO:0000256" key="10">
    <source>
        <dbReference type="ARBA" id="ARBA00022723"/>
    </source>
</evidence>
<dbReference type="InterPro" id="IPR036565">
    <property type="entry name" value="Mur-like_cat_sf"/>
</dbReference>
<evidence type="ECO:0000256" key="1">
    <source>
        <dbReference type="ARBA" id="ARBA00001946"/>
    </source>
</evidence>
<dbReference type="FunFam" id="3.40.1190.10:FF:000011">
    <property type="entry name" value="Folylpolyglutamate synthase/dihydrofolate synthase"/>
    <property type="match status" value="1"/>
</dbReference>
<dbReference type="PIRSF" id="PIRSF001563">
    <property type="entry name" value="Folylpolyglu_synth"/>
    <property type="match status" value="1"/>
</dbReference>
<evidence type="ECO:0000256" key="3">
    <source>
        <dbReference type="ARBA" id="ARBA00004799"/>
    </source>
</evidence>
<comment type="cofactor">
    <cofactor evidence="1">
        <name>Mg(2+)</name>
        <dbReference type="ChEBI" id="CHEBI:18420"/>
    </cofactor>
</comment>
<evidence type="ECO:0000256" key="22">
    <source>
        <dbReference type="PIRNR" id="PIRNR001563"/>
    </source>
</evidence>
<dbReference type="AlphaFoldDB" id="A0A521EQS2"/>
<comment type="catalytic activity">
    <reaction evidence="20">
        <text>(6R)-5,10-methylenetetrahydrofolyl-(gamma-L-Glu)(n) + L-glutamate + ATP = (6R)-5,10-methylenetetrahydrofolyl-(gamma-L-Glu)(n+1) + ADP + phosphate + H(+)</text>
        <dbReference type="Rhea" id="RHEA:51912"/>
        <dbReference type="Rhea" id="RHEA-COMP:13257"/>
        <dbReference type="Rhea" id="RHEA-COMP:13258"/>
        <dbReference type="ChEBI" id="CHEBI:15378"/>
        <dbReference type="ChEBI" id="CHEBI:29985"/>
        <dbReference type="ChEBI" id="CHEBI:30616"/>
        <dbReference type="ChEBI" id="CHEBI:43474"/>
        <dbReference type="ChEBI" id="CHEBI:136572"/>
        <dbReference type="ChEBI" id="CHEBI:456216"/>
        <dbReference type="EC" id="6.3.2.17"/>
    </reaction>
</comment>
<evidence type="ECO:0000256" key="18">
    <source>
        <dbReference type="ARBA" id="ARBA00047493"/>
    </source>
</evidence>
<evidence type="ECO:0000256" key="21">
    <source>
        <dbReference type="ARBA" id="ARBA00049161"/>
    </source>
</evidence>
<dbReference type="InterPro" id="IPR013221">
    <property type="entry name" value="Mur_ligase_cen"/>
</dbReference>
<evidence type="ECO:0000259" key="24">
    <source>
        <dbReference type="Pfam" id="PF08245"/>
    </source>
</evidence>
<dbReference type="NCBIfam" id="TIGR01499">
    <property type="entry name" value="folC"/>
    <property type="match status" value="1"/>
</dbReference>
<dbReference type="GO" id="GO:0005737">
    <property type="term" value="C:cytoplasm"/>
    <property type="evidence" value="ECO:0007669"/>
    <property type="project" value="TreeGrafter"/>
</dbReference>
<organism evidence="25 26">
    <name type="scientific">Pedobacter westerhofensis</name>
    <dbReference type="NCBI Taxonomy" id="425512"/>
    <lineage>
        <taxon>Bacteria</taxon>
        <taxon>Pseudomonadati</taxon>
        <taxon>Bacteroidota</taxon>
        <taxon>Sphingobacteriia</taxon>
        <taxon>Sphingobacteriales</taxon>
        <taxon>Sphingobacteriaceae</taxon>
        <taxon>Pedobacter</taxon>
    </lineage>
</organism>
<feature type="domain" description="Mur ligase central" evidence="24">
    <location>
        <begin position="36"/>
        <end position="257"/>
    </location>
</feature>
<evidence type="ECO:0000256" key="16">
    <source>
        <dbReference type="ARBA" id="ARBA00030592"/>
    </source>
</evidence>
<dbReference type="PANTHER" id="PTHR11136">
    <property type="entry name" value="FOLYLPOLYGLUTAMATE SYNTHASE-RELATED"/>
    <property type="match status" value="1"/>
</dbReference>
<evidence type="ECO:0000256" key="14">
    <source>
        <dbReference type="ARBA" id="ARBA00022909"/>
    </source>
</evidence>
<feature type="domain" description="Mur ligase C-terminal" evidence="23">
    <location>
        <begin position="288"/>
        <end position="405"/>
    </location>
</feature>
<accession>A0A521EQS2</accession>
<reference evidence="25 26" key="1">
    <citation type="submission" date="2017-05" db="EMBL/GenBank/DDBJ databases">
        <authorList>
            <person name="Varghese N."/>
            <person name="Submissions S."/>
        </authorList>
    </citation>
    <scope>NUCLEOTIDE SEQUENCE [LARGE SCALE GENOMIC DNA]</scope>
    <source>
        <strain evidence="25 26">DSM 19036</strain>
    </source>
</reference>
<dbReference type="GO" id="GO:0004326">
    <property type="term" value="F:tetrahydrofolylpolyglutamate synthase activity"/>
    <property type="evidence" value="ECO:0007669"/>
    <property type="project" value="UniProtKB-EC"/>
</dbReference>
<keyword evidence="10" id="KW-0479">Metal-binding</keyword>
<dbReference type="InterPro" id="IPR018109">
    <property type="entry name" value="Folylpolyglutamate_synth_CS"/>
</dbReference>
<dbReference type="PANTHER" id="PTHR11136:SF0">
    <property type="entry name" value="DIHYDROFOLATE SYNTHETASE-RELATED"/>
    <property type="match status" value="1"/>
</dbReference>
<keyword evidence="12 22" id="KW-0067">ATP-binding</keyword>
<dbReference type="GO" id="GO:0005524">
    <property type="term" value="F:ATP binding"/>
    <property type="evidence" value="ECO:0007669"/>
    <property type="project" value="UniProtKB-KW"/>
</dbReference>
<dbReference type="EMBL" id="FXTN01000009">
    <property type="protein sequence ID" value="SMO86284.1"/>
    <property type="molecule type" value="Genomic_DNA"/>
</dbReference>
<evidence type="ECO:0000313" key="26">
    <source>
        <dbReference type="Proteomes" id="UP000320300"/>
    </source>
</evidence>
<gene>
    <name evidence="25" type="ORF">SAMN06265348_1095</name>
</gene>
<evidence type="ECO:0000256" key="9">
    <source>
        <dbReference type="ARBA" id="ARBA00022598"/>
    </source>
</evidence>
<comment type="catalytic activity">
    <reaction evidence="21">
        <text>7,8-dihydropteroate + L-glutamate + ATP = 7,8-dihydrofolate + ADP + phosphate + H(+)</text>
        <dbReference type="Rhea" id="RHEA:23584"/>
        <dbReference type="ChEBI" id="CHEBI:15378"/>
        <dbReference type="ChEBI" id="CHEBI:17839"/>
        <dbReference type="ChEBI" id="CHEBI:29985"/>
        <dbReference type="ChEBI" id="CHEBI:30616"/>
        <dbReference type="ChEBI" id="CHEBI:43474"/>
        <dbReference type="ChEBI" id="CHEBI:57451"/>
        <dbReference type="ChEBI" id="CHEBI:456216"/>
        <dbReference type="EC" id="6.3.2.12"/>
    </reaction>
</comment>
<evidence type="ECO:0000256" key="19">
    <source>
        <dbReference type="ARBA" id="ARBA00047808"/>
    </source>
</evidence>
<comment type="similarity">
    <text evidence="5 22">Belongs to the folylpolyglutamate synthase family.</text>
</comment>
<keyword evidence="26" id="KW-1185">Reference proteome</keyword>
<name>A0A521EQS2_9SPHI</name>
<dbReference type="SUPFAM" id="SSF53623">
    <property type="entry name" value="MurD-like peptide ligases, catalytic domain"/>
    <property type="match status" value="1"/>
</dbReference>
<evidence type="ECO:0000256" key="17">
    <source>
        <dbReference type="ARBA" id="ARBA00032510"/>
    </source>
</evidence>
<dbReference type="SUPFAM" id="SSF53244">
    <property type="entry name" value="MurD-like peptide ligases, peptide-binding domain"/>
    <property type="match status" value="1"/>
</dbReference>
<evidence type="ECO:0000256" key="15">
    <source>
        <dbReference type="ARBA" id="ARBA00030048"/>
    </source>
</evidence>
<dbReference type="GO" id="GO:0008841">
    <property type="term" value="F:dihydrofolate synthase activity"/>
    <property type="evidence" value="ECO:0007669"/>
    <property type="project" value="UniProtKB-EC"/>
</dbReference>
<evidence type="ECO:0000256" key="7">
    <source>
        <dbReference type="ARBA" id="ARBA00013025"/>
    </source>
</evidence>
<evidence type="ECO:0000313" key="25">
    <source>
        <dbReference type="EMBL" id="SMO86284.1"/>
    </source>
</evidence>
<evidence type="ECO:0000256" key="5">
    <source>
        <dbReference type="ARBA" id="ARBA00008276"/>
    </source>
</evidence>
<evidence type="ECO:0000256" key="20">
    <source>
        <dbReference type="ARBA" id="ARBA00049035"/>
    </source>
</evidence>
<evidence type="ECO:0000256" key="4">
    <source>
        <dbReference type="ARBA" id="ARBA00005150"/>
    </source>
</evidence>